<feature type="domain" description="Iron-binding zinc finger CDGSH type" evidence="6">
    <location>
        <begin position="10"/>
        <end position="42"/>
    </location>
</feature>
<keyword evidence="3" id="KW-0408">Iron</keyword>
<dbReference type="InterPro" id="IPR018967">
    <property type="entry name" value="FeS-contain_CDGSH-typ"/>
</dbReference>
<dbReference type="Gene3D" id="3.40.5.90">
    <property type="entry name" value="CDGSH iron-sulfur domain, mitoNEET-type"/>
    <property type="match status" value="1"/>
</dbReference>
<feature type="region of interest" description="Disordered" evidence="5">
    <location>
        <begin position="65"/>
        <end position="89"/>
    </location>
</feature>
<keyword evidence="1" id="KW-0001">2Fe-2S</keyword>
<sequence length="89" mass="9858">MPRLVKKTAKGPIVIGDKHICMCGLSDNQPYCDGSHKKVLQEDDNKLYWYVDGKAEEILTESHDRTCHHGGNGRSQDGEEGCCGGQCQH</sequence>
<evidence type="ECO:0000256" key="5">
    <source>
        <dbReference type="SAM" id="MobiDB-lite"/>
    </source>
</evidence>
<evidence type="ECO:0000256" key="2">
    <source>
        <dbReference type="ARBA" id="ARBA00022723"/>
    </source>
</evidence>
<evidence type="ECO:0000313" key="7">
    <source>
        <dbReference type="EMBL" id="KKT49655.1"/>
    </source>
</evidence>
<dbReference type="Pfam" id="PF09360">
    <property type="entry name" value="zf-CDGSH"/>
    <property type="match status" value="1"/>
</dbReference>
<organism evidence="7 8">
    <name type="scientific">Candidatus Collierbacteria bacterium GW2011_GWC2_44_18</name>
    <dbReference type="NCBI Taxonomy" id="1618392"/>
    <lineage>
        <taxon>Bacteria</taxon>
        <taxon>Candidatus Collieribacteriota</taxon>
    </lineage>
</organism>
<protein>
    <recommendedName>
        <fullName evidence="6">Iron-binding zinc finger CDGSH type domain-containing protein</fullName>
    </recommendedName>
</protein>
<evidence type="ECO:0000313" key="8">
    <source>
        <dbReference type="Proteomes" id="UP000034172"/>
    </source>
</evidence>
<comment type="caution">
    <text evidence="7">The sequence shown here is derived from an EMBL/GenBank/DDBJ whole genome shotgun (WGS) entry which is preliminary data.</text>
</comment>
<dbReference type="GO" id="GO:0005737">
    <property type="term" value="C:cytoplasm"/>
    <property type="evidence" value="ECO:0007669"/>
    <property type="project" value="UniProtKB-ARBA"/>
</dbReference>
<accession>A0A0G1HRV3</accession>
<keyword evidence="2" id="KW-0479">Metal-binding</keyword>
<dbReference type="EMBL" id="LCIE01000003">
    <property type="protein sequence ID" value="KKT49655.1"/>
    <property type="molecule type" value="Genomic_DNA"/>
</dbReference>
<dbReference type="GO" id="GO:0046872">
    <property type="term" value="F:metal ion binding"/>
    <property type="evidence" value="ECO:0007669"/>
    <property type="project" value="UniProtKB-KW"/>
</dbReference>
<gene>
    <name evidence="7" type="ORF">UW41_C0003G0022</name>
</gene>
<dbReference type="Proteomes" id="UP000034172">
    <property type="component" value="Unassembled WGS sequence"/>
</dbReference>
<evidence type="ECO:0000256" key="3">
    <source>
        <dbReference type="ARBA" id="ARBA00023004"/>
    </source>
</evidence>
<evidence type="ECO:0000256" key="4">
    <source>
        <dbReference type="ARBA" id="ARBA00023014"/>
    </source>
</evidence>
<proteinExistence type="predicted"/>
<evidence type="ECO:0000259" key="6">
    <source>
        <dbReference type="SMART" id="SM00704"/>
    </source>
</evidence>
<dbReference type="GO" id="GO:0051537">
    <property type="term" value="F:2 iron, 2 sulfur cluster binding"/>
    <property type="evidence" value="ECO:0007669"/>
    <property type="project" value="UniProtKB-KW"/>
</dbReference>
<dbReference type="SMART" id="SM00704">
    <property type="entry name" value="ZnF_CDGSH"/>
    <property type="match status" value="1"/>
</dbReference>
<reference evidence="7 8" key="1">
    <citation type="journal article" date="2015" name="Nature">
        <title>rRNA introns, odd ribosomes, and small enigmatic genomes across a large radiation of phyla.</title>
        <authorList>
            <person name="Brown C.T."/>
            <person name="Hug L.A."/>
            <person name="Thomas B.C."/>
            <person name="Sharon I."/>
            <person name="Castelle C.J."/>
            <person name="Singh A."/>
            <person name="Wilkins M.J."/>
            <person name="Williams K.H."/>
            <person name="Banfield J.F."/>
        </authorList>
    </citation>
    <scope>NUCLEOTIDE SEQUENCE [LARGE SCALE GENOMIC DNA]</scope>
</reference>
<evidence type="ECO:0000256" key="1">
    <source>
        <dbReference type="ARBA" id="ARBA00022714"/>
    </source>
</evidence>
<keyword evidence="4" id="KW-0411">Iron-sulfur</keyword>
<name>A0A0G1HRV3_9BACT</name>
<dbReference type="AlphaFoldDB" id="A0A0G1HRV3"/>
<dbReference type="STRING" id="1618392.UW41_C0003G0022"/>
<dbReference type="InterPro" id="IPR042216">
    <property type="entry name" value="MitoNEET_CISD"/>
</dbReference>